<dbReference type="EC" id="2.4.1.142" evidence="3"/>
<dbReference type="PANTHER" id="PTHR13036:SF0">
    <property type="entry name" value="CHITOBIOSYLDIPHOSPHODOLICHOL BETA-MANNOSYLTRANSFERASE"/>
    <property type="match status" value="1"/>
</dbReference>
<evidence type="ECO:0000313" key="12">
    <source>
        <dbReference type="EMBL" id="PGH15227.1"/>
    </source>
</evidence>
<evidence type="ECO:0000256" key="2">
    <source>
        <dbReference type="ARBA" id="ARBA00004922"/>
    </source>
</evidence>
<keyword evidence="5" id="KW-0328">Glycosyltransferase</keyword>
<dbReference type="FunFam" id="3.40.50.2000:FF:000162">
    <property type="entry name" value="Beta-1,4-mannosyltransferase (Alg1), putative"/>
    <property type="match status" value="1"/>
</dbReference>
<name>A0A2B7Y3F8_9EURO</name>
<evidence type="ECO:0000256" key="4">
    <source>
        <dbReference type="ARBA" id="ARBA00015841"/>
    </source>
</evidence>
<keyword evidence="7" id="KW-0812">Transmembrane</keyword>
<reference evidence="12 13" key="1">
    <citation type="submission" date="2017-10" db="EMBL/GenBank/DDBJ databases">
        <title>Comparative genomics in systemic dimorphic fungi from Ajellomycetaceae.</title>
        <authorList>
            <person name="Munoz J.F."/>
            <person name="Mcewen J.G."/>
            <person name="Clay O.K."/>
            <person name="Cuomo C.A."/>
        </authorList>
    </citation>
    <scope>NUCLEOTIDE SEQUENCE [LARGE SCALE GENOMIC DNA]</scope>
    <source>
        <strain evidence="12 13">UAMH5409</strain>
    </source>
</reference>
<sequence length="471" mass="52676">MLTALFAAALLFLAIAIPALIFVRPSRYERGQSTAAHALELKRPLPQHNASVQILVLGDIGRSPRMQYHALSIAKHGGDVSIIGYTNSNVHPGLVDNRRVSIVPLPSPPKFLQTSANTFLFPLLAALKLLHQTWCLWLALAYRSKPAQWMLVQNPPTAPTLVMAELVCKLRNTRLIIDWHNFGYSILALKLGQNHPMVKINKSHESSFGRFSTAHFCVSHAMARQLRDDLKIEAPIHVLHDRPPALFQPVHSDEEKYKFLSSLPETADFVEDIKTGKCRLLVSSTSWTPDEDFSLLIKTLCRYSIFASTKEPDLPWLCVIITGKGPQRQKYLAEIARLMSENKDLPKKLLIKSAWLSFEDYAQLLACASLGVCLHTSSSGVDLPMKVVDMFGAGLPVIGWNKYEAWPELVTEGVNGLGFGNDDELLAQLLDLFRGDGERLQVLRQGALLQSKRRWDEEWDPVAGKLFAFNS</sequence>
<dbReference type="STRING" id="1447875.A0A2B7Y3F8"/>
<comment type="subcellular location">
    <subcellularLocation>
        <location evidence="1">Endoplasmic reticulum membrane</location>
        <topology evidence="1">Single-pass membrane protein</topology>
    </subcellularLocation>
</comment>
<dbReference type="SUPFAM" id="SSF53756">
    <property type="entry name" value="UDP-Glycosyltransferase/glycogen phosphorylase"/>
    <property type="match status" value="1"/>
</dbReference>
<evidence type="ECO:0000256" key="3">
    <source>
        <dbReference type="ARBA" id="ARBA00012611"/>
    </source>
</evidence>
<comment type="caution">
    <text evidence="12">The sequence shown here is derived from an EMBL/GenBank/DDBJ whole genome shotgun (WGS) entry which is preliminary data.</text>
</comment>
<evidence type="ECO:0000256" key="1">
    <source>
        <dbReference type="ARBA" id="ARBA00004389"/>
    </source>
</evidence>
<proteinExistence type="predicted"/>
<gene>
    <name evidence="12" type="ORF">AJ79_02592</name>
</gene>
<dbReference type="GO" id="GO:0004578">
    <property type="term" value="F:chitobiosyldiphosphodolichol beta-mannosyltransferase activity"/>
    <property type="evidence" value="ECO:0007669"/>
    <property type="project" value="UniProtKB-EC"/>
</dbReference>
<dbReference type="GO" id="GO:0005789">
    <property type="term" value="C:endoplasmic reticulum membrane"/>
    <property type="evidence" value="ECO:0007669"/>
    <property type="project" value="UniProtKB-SubCell"/>
</dbReference>
<keyword evidence="13" id="KW-1185">Reference proteome</keyword>
<dbReference type="AlphaFoldDB" id="A0A2B7Y3F8"/>
<evidence type="ECO:0000256" key="7">
    <source>
        <dbReference type="ARBA" id="ARBA00022692"/>
    </source>
</evidence>
<evidence type="ECO:0000313" key="13">
    <source>
        <dbReference type="Proteomes" id="UP000223968"/>
    </source>
</evidence>
<dbReference type="OrthoDB" id="614844at2759"/>
<dbReference type="PANTHER" id="PTHR13036">
    <property type="entry name" value="BETA1,4 MANNOSYLTRANSFERASE"/>
    <property type="match status" value="1"/>
</dbReference>
<dbReference type="CDD" id="cd03816">
    <property type="entry name" value="GT33_ALG1-like"/>
    <property type="match status" value="1"/>
</dbReference>
<evidence type="ECO:0000256" key="10">
    <source>
        <dbReference type="ARBA" id="ARBA00023136"/>
    </source>
</evidence>
<dbReference type="Proteomes" id="UP000223968">
    <property type="component" value="Unassembled WGS sequence"/>
</dbReference>
<accession>A0A2B7Y3F8</accession>
<protein>
    <recommendedName>
        <fullName evidence="4">Chitobiosyldiphosphodolichol beta-mannosyltransferase</fullName>
        <ecNumber evidence="3">2.4.1.142</ecNumber>
    </recommendedName>
</protein>
<dbReference type="Gene3D" id="3.40.50.2000">
    <property type="entry name" value="Glycogen Phosphorylase B"/>
    <property type="match status" value="1"/>
</dbReference>
<keyword evidence="6" id="KW-0808">Transferase</keyword>
<dbReference type="InterPro" id="IPR026051">
    <property type="entry name" value="ALG1-like"/>
</dbReference>
<evidence type="ECO:0000256" key="8">
    <source>
        <dbReference type="ARBA" id="ARBA00022824"/>
    </source>
</evidence>
<keyword evidence="8" id="KW-0256">Endoplasmic reticulum</keyword>
<dbReference type="Pfam" id="PF13692">
    <property type="entry name" value="Glyco_trans_1_4"/>
    <property type="match status" value="1"/>
</dbReference>
<organism evidence="12 13">
    <name type="scientific">Helicocarpus griseus UAMH5409</name>
    <dbReference type="NCBI Taxonomy" id="1447875"/>
    <lineage>
        <taxon>Eukaryota</taxon>
        <taxon>Fungi</taxon>
        <taxon>Dikarya</taxon>
        <taxon>Ascomycota</taxon>
        <taxon>Pezizomycotina</taxon>
        <taxon>Eurotiomycetes</taxon>
        <taxon>Eurotiomycetidae</taxon>
        <taxon>Onygenales</taxon>
        <taxon>Ajellomycetaceae</taxon>
        <taxon>Helicocarpus</taxon>
    </lineage>
</organism>
<keyword evidence="9" id="KW-1133">Transmembrane helix</keyword>
<evidence type="ECO:0000256" key="11">
    <source>
        <dbReference type="ARBA" id="ARBA00024899"/>
    </source>
</evidence>
<dbReference type="EMBL" id="PDNB01000027">
    <property type="protein sequence ID" value="PGH15227.1"/>
    <property type="molecule type" value="Genomic_DNA"/>
</dbReference>
<evidence type="ECO:0000256" key="5">
    <source>
        <dbReference type="ARBA" id="ARBA00022676"/>
    </source>
</evidence>
<evidence type="ECO:0000256" key="9">
    <source>
        <dbReference type="ARBA" id="ARBA00022989"/>
    </source>
</evidence>
<keyword evidence="10" id="KW-0472">Membrane</keyword>
<evidence type="ECO:0000256" key="6">
    <source>
        <dbReference type="ARBA" id="ARBA00022679"/>
    </source>
</evidence>
<comment type="pathway">
    <text evidence="2">Protein modification; protein glycosylation.</text>
</comment>
<comment type="function">
    <text evidence="11">Participates in the formation of the lipid-linked precursor oligosaccharide for N-glycosylation. Involved in assembling the dolichol-pyrophosphate-GlcNAc(2)-Man(5) intermediate on the cytoplasmic surface of the ER.</text>
</comment>